<dbReference type="Pfam" id="PF01541">
    <property type="entry name" value="GIY-YIG"/>
    <property type="match status" value="1"/>
</dbReference>
<dbReference type="RefSeq" id="WP_044627021.1">
    <property type="nucleotide sequence ID" value="NZ_JTDV01000013.1"/>
</dbReference>
<dbReference type="SUPFAM" id="SSF82771">
    <property type="entry name" value="GIY-YIG endonuclease"/>
    <property type="match status" value="1"/>
</dbReference>
<dbReference type="PATRIC" id="fig|1382798.3.peg.1191"/>
<dbReference type="OrthoDB" id="1495241at2"/>
<dbReference type="Gene3D" id="3.40.1440.10">
    <property type="entry name" value="GIY-YIG endonuclease"/>
    <property type="match status" value="1"/>
</dbReference>
<dbReference type="InterPro" id="IPR000305">
    <property type="entry name" value="GIY-YIG_endonuc"/>
</dbReference>
<dbReference type="PANTHER" id="PTHR34477:SF1">
    <property type="entry name" value="UPF0213 PROTEIN YHBQ"/>
    <property type="match status" value="1"/>
</dbReference>
<dbReference type="SMART" id="SM00465">
    <property type="entry name" value="GIYc"/>
    <property type="match status" value="1"/>
</dbReference>
<dbReference type="PANTHER" id="PTHR34477">
    <property type="entry name" value="UPF0213 PROTEIN YHBQ"/>
    <property type="match status" value="1"/>
</dbReference>
<evidence type="ECO:0000259" key="2">
    <source>
        <dbReference type="PROSITE" id="PS50164"/>
    </source>
</evidence>
<sequence length="97" mass="11570">MKLSYVYILKCSYDSYYTGITSNLSKRLEEHKAGRYIESYTYKRRPLELVFYAEFTDISMAIQTEKQIKKWSRAKKEALINGEFDKLPNLAKKKFNH</sequence>
<organism evidence="3 4">
    <name type="scientific">Neotamlana nanhaiensis</name>
    <dbReference type="NCBI Taxonomy" id="1382798"/>
    <lineage>
        <taxon>Bacteria</taxon>
        <taxon>Pseudomonadati</taxon>
        <taxon>Bacteroidota</taxon>
        <taxon>Flavobacteriia</taxon>
        <taxon>Flavobacteriales</taxon>
        <taxon>Flavobacteriaceae</taxon>
        <taxon>Neotamlana</taxon>
    </lineage>
</organism>
<dbReference type="InterPro" id="IPR035901">
    <property type="entry name" value="GIY-YIG_endonuc_sf"/>
</dbReference>
<proteinExistence type="inferred from homology"/>
<dbReference type="AlphaFoldDB" id="A0A0D7VXT4"/>
<dbReference type="EMBL" id="JTDV01000013">
    <property type="protein sequence ID" value="KJD31700.1"/>
    <property type="molecule type" value="Genomic_DNA"/>
</dbReference>
<feature type="domain" description="GIY-YIG" evidence="2">
    <location>
        <begin position="2"/>
        <end position="78"/>
    </location>
</feature>
<evidence type="ECO:0000256" key="1">
    <source>
        <dbReference type="ARBA" id="ARBA00007435"/>
    </source>
</evidence>
<dbReference type="CDD" id="cd10456">
    <property type="entry name" value="GIY-YIG_UPF0213"/>
    <property type="match status" value="1"/>
</dbReference>
<reference evidence="3 4" key="1">
    <citation type="journal article" date="2015" name="Antonie Van Leeuwenhoek">
        <title>Tamlana nanhaiensis sp. nov., isolated from surface seawater collected from the South China Sea.</title>
        <authorList>
            <person name="Liu X."/>
            <person name="Lai Q."/>
            <person name="Du Y."/>
            <person name="Li G."/>
            <person name="Sun F."/>
            <person name="Shao Z."/>
        </authorList>
    </citation>
    <scope>NUCLEOTIDE SEQUENCE [LARGE SCALE GENOMIC DNA]</scope>
    <source>
        <strain evidence="3 4">FHC16</strain>
    </source>
</reference>
<gene>
    <name evidence="3" type="ORF">PK35_13150</name>
</gene>
<keyword evidence="4" id="KW-1185">Reference proteome</keyword>
<protein>
    <submittedName>
        <fullName evidence="3">Excinuclease ABC subunit C</fullName>
    </submittedName>
</protein>
<dbReference type="PROSITE" id="PS50164">
    <property type="entry name" value="GIY_YIG"/>
    <property type="match status" value="1"/>
</dbReference>
<evidence type="ECO:0000313" key="3">
    <source>
        <dbReference type="EMBL" id="KJD31700.1"/>
    </source>
</evidence>
<dbReference type="InterPro" id="IPR050190">
    <property type="entry name" value="UPF0213_domain"/>
</dbReference>
<dbReference type="Proteomes" id="UP000032361">
    <property type="component" value="Unassembled WGS sequence"/>
</dbReference>
<comment type="caution">
    <text evidence="3">The sequence shown here is derived from an EMBL/GenBank/DDBJ whole genome shotgun (WGS) entry which is preliminary data.</text>
</comment>
<accession>A0A0D7VXT4</accession>
<comment type="similarity">
    <text evidence="1">Belongs to the UPF0213 family.</text>
</comment>
<evidence type="ECO:0000313" key="4">
    <source>
        <dbReference type="Proteomes" id="UP000032361"/>
    </source>
</evidence>
<name>A0A0D7VXT4_9FLAO</name>